<evidence type="ECO:0000313" key="5">
    <source>
        <dbReference type="Proteomes" id="UP001424459"/>
    </source>
</evidence>
<gene>
    <name evidence="4" type="ORF">GCM10022281_23000</name>
</gene>
<dbReference type="CDD" id="cd00060">
    <property type="entry name" value="FHA"/>
    <property type="match status" value="1"/>
</dbReference>
<dbReference type="PROSITE" id="PS50104">
    <property type="entry name" value="TIR"/>
    <property type="match status" value="1"/>
</dbReference>
<dbReference type="Pfam" id="PF00498">
    <property type="entry name" value="FHA"/>
    <property type="match status" value="1"/>
</dbReference>
<evidence type="ECO:0000313" key="4">
    <source>
        <dbReference type="EMBL" id="GAA4041382.1"/>
    </source>
</evidence>
<feature type="domain" description="FHA" evidence="2">
    <location>
        <begin position="218"/>
        <end position="267"/>
    </location>
</feature>
<feature type="region of interest" description="Disordered" evidence="1">
    <location>
        <begin position="130"/>
        <end position="188"/>
    </location>
</feature>
<accession>A0ABP7UE79</accession>
<feature type="compositionally biased region" description="Basic and acidic residues" evidence="1">
    <location>
        <begin position="149"/>
        <end position="164"/>
    </location>
</feature>
<dbReference type="SMART" id="SM00255">
    <property type="entry name" value="TIR"/>
    <property type="match status" value="1"/>
</dbReference>
<dbReference type="Pfam" id="PF13676">
    <property type="entry name" value="TIR_2"/>
    <property type="match status" value="1"/>
</dbReference>
<organism evidence="4 5">
    <name type="scientific">Sphingomonas rosea</name>
    <dbReference type="NCBI Taxonomy" id="335605"/>
    <lineage>
        <taxon>Bacteria</taxon>
        <taxon>Pseudomonadati</taxon>
        <taxon>Pseudomonadota</taxon>
        <taxon>Alphaproteobacteria</taxon>
        <taxon>Sphingomonadales</taxon>
        <taxon>Sphingomonadaceae</taxon>
        <taxon>Sphingomonas</taxon>
    </lineage>
</organism>
<dbReference type="SUPFAM" id="SSF49879">
    <property type="entry name" value="SMAD/FHA domain"/>
    <property type="match status" value="1"/>
</dbReference>
<sequence>MSGTDIFISYSRSDRTVARHLAQRFEEEGLSVWWDAALHPGETFDEVIERNLRAACSVVVLWSPRSVNSRWVRAEATLADRLNKLAPVIIEDCERPIIFQLTQTTDLTEWNGDRDDPVWRRLIDDLRRNVERGGSAGEGRAPGAPAPGRRFDPEAALQRRERAPARQPAMALAEDPTSQSGMTAADPLEPHASTYHTLEPRNRIAGGGERFVVTTAGLRIGRTPPSDVVLADPMVSRAHCLIELADDRLVVTDLRSTNGTFVDGKKVEGKAFLEVGAVLRVGKVEFEHCLRTAGVH</sequence>
<proteinExistence type="predicted"/>
<protein>
    <recommendedName>
        <fullName evidence="6">FHA domain-containing protein</fullName>
    </recommendedName>
</protein>
<dbReference type="InterPro" id="IPR000157">
    <property type="entry name" value="TIR_dom"/>
</dbReference>
<dbReference type="SMART" id="SM00240">
    <property type="entry name" value="FHA"/>
    <property type="match status" value="1"/>
</dbReference>
<dbReference type="InterPro" id="IPR008984">
    <property type="entry name" value="SMAD_FHA_dom_sf"/>
</dbReference>
<dbReference type="Gene3D" id="2.60.200.20">
    <property type="match status" value="1"/>
</dbReference>
<dbReference type="EMBL" id="BAABBR010000001">
    <property type="protein sequence ID" value="GAA4041382.1"/>
    <property type="molecule type" value="Genomic_DNA"/>
</dbReference>
<dbReference type="Proteomes" id="UP001424459">
    <property type="component" value="Unassembled WGS sequence"/>
</dbReference>
<dbReference type="InterPro" id="IPR035897">
    <property type="entry name" value="Toll_tir_struct_dom_sf"/>
</dbReference>
<dbReference type="Gene3D" id="3.40.50.10140">
    <property type="entry name" value="Toll/interleukin-1 receptor homology (TIR) domain"/>
    <property type="match status" value="1"/>
</dbReference>
<feature type="domain" description="TIR" evidence="3">
    <location>
        <begin position="2"/>
        <end position="126"/>
    </location>
</feature>
<keyword evidence="5" id="KW-1185">Reference proteome</keyword>
<dbReference type="PROSITE" id="PS50006">
    <property type="entry name" value="FHA_DOMAIN"/>
    <property type="match status" value="1"/>
</dbReference>
<feature type="compositionally biased region" description="Low complexity" evidence="1">
    <location>
        <begin position="138"/>
        <end position="148"/>
    </location>
</feature>
<evidence type="ECO:0008006" key="6">
    <source>
        <dbReference type="Google" id="ProtNLM"/>
    </source>
</evidence>
<comment type="caution">
    <text evidence="4">The sequence shown here is derived from an EMBL/GenBank/DDBJ whole genome shotgun (WGS) entry which is preliminary data.</text>
</comment>
<dbReference type="InterPro" id="IPR050923">
    <property type="entry name" value="Cell_Proc_Reg/RNA_Proc"/>
</dbReference>
<dbReference type="RefSeq" id="WP_344697229.1">
    <property type="nucleotide sequence ID" value="NZ_BAABBR010000001.1"/>
</dbReference>
<dbReference type="PANTHER" id="PTHR23308">
    <property type="entry name" value="NUCLEAR INHIBITOR OF PROTEIN PHOSPHATASE-1"/>
    <property type="match status" value="1"/>
</dbReference>
<dbReference type="SUPFAM" id="SSF52200">
    <property type="entry name" value="Toll/Interleukin receptor TIR domain"/>
    <property type="match status" value="1"/>
</dbReference>
<name>A0ABP7UE79_9SPHN</name>
<reference evidence="5" key="1">
    <citation type="journal article" date="2019" name="Int. J. Syst. Evol. Microbiol.">
        <title>The Global Catalogue of Microorganisms (GCM) 10K type strain sequencing project: providing services to taxonomists for standard genome sequencing and annotation.</title>
        <authorList>
            <consortium name="The Broad Institute Genomics Platform"/>
            <consortium name="The Broad Institute Genome Sequencing Center for Infectious Disease"/>
            <person name="Wu L."/>
            <person name="Ma J."/>
        </authorList>
    </citation>
    <scope>NUCLEOTIDE SEQUENCE [LARGE SCALE GENOMIC DNA]</scope>
    <source>
        <strain evidence="5">JCM 17564</strain>
    </source>
</reference>
<evidence type="ECO:0000259" key="3">
    <source>
        <dbReference type="PROSITE" id="PS50104"/>
    </source>
</evidence>
<evidence type="ECO:0000259" key="2">
    <source>
        <dbReference type="PROSITE" id="PS50006"/>
    </source>
</evidence>
<evidence type="ECO:0000256" key="1">
    <source>
        <dbReference type="SAM" id="MobiDB-lite"/>
    </source>
</evidence>
<dbReference type="InterPro" id="IPR000253">
    <property type="entry name" value="FHA_dom"/>
</dbReference>